<keyword evidence="3" id="KW-1185">Reference proteome</keyword>
<gene>
    <name evidence="2" type="ORF">EDC30_104351</name>
</gene>
<feature type="transmembrane region" description="Helical" evidence="1">
    <location>
        <begin position="12"/>
        <end position="34"/>
    </location>
</feature>
<protein>
    <recommendedName>
        <fullName evidence="4">Class III signal peptide-containing protein</fullName>
    </recommendedName>
</protein>
<organism evidence="2 3">
    <name type="scientific">Paucimonas lemoignei</name>
    <name type="common">Pseudomonas lemoignei</name>
    <dbReference type="NCBI Taxonomy" id="29443"/>
    <lineage>
        <taxon>Bacteria</taxon>
        <taxon>Pseudomonadati</taxon>
        <taxon>Pseudomonadota</taxon>
        <taxon>Betaproteobacteria</taxon>
        <taxon>Burkholderiales</taxon>
        <taxon>Burkholderiaceae</taxon>
        <taxon>Paucimonas</taxon>
    </lineage>
</organism>
<evidence type="ECO:0008006" key="4">
    <source>
        <dbReference type="Google" id="ProtNLM"/>
    </source>
</evidence>
<evidence type="ECO:0000313" key="2">
    <source>
        <dbReference type="EMBL" id="TCS37547.1"/>
    </source>
</evidence>
<proteinExistence type="predicted"/>
<dbReference type="EMBL" id="SLZQ01000004">
    <property type="protein sequence ID" value="TCS37547.1"/>
    <property type="molecule type" value="Genomic_DNA"/>
</dbReference>
<dbReference type="Proteomes" id="UP000295382">
    <property type="component" value="Unassembled WGS sequence"/>
</dbReference>
<evidence type="ECO:0000313" key="3">
    <source>
        <dbReference type="Proteomes" id="UP000295382"/>
    </source>
</evidence>
<evidence type="ECO:0000256" key="1">
    <source>
        <dbReference type="SAM" id="Phobius"/>
    </source>
</evidence>
<reference evidence="2 3" key="1">
    <citation type="submission" date="2019-03" db="EMBL/GenBank/DDBJ databases">
        <title>Genomic Encyclopedia of Type Strains, Phase IV (KMG-IV): sequencing the most valuable type-strain genomes for metagenomic binning, comparative biology and taxonomic classification.</title>
        <authorList>
            <person name="Goeker M."/>
        </authorList>
    </citation>
    <scope>NUCLEOTIDE SEQUENCE [LARGE SCALE GENOMIC DNA]</scope>
    <source>
        <strain evidence="2 3">DSM 7445</strain>
    </source>
</reference>
<accession>A0A4R3HW91</accession>
<keyword evidence="1" id="KW-0472">Membrane</keyword>
<keyword evidence="1" id="KW-0812">Transmembrane</keyword>
<dbReference type="RefSeq" id="WP_165973777.1">
    <property type="nucleotide sequence ID" value="NZ_SLZQ01000004.1"/>
</dbReference>
<comment type="caution">
    <text evidence="2">The sequence shown here is derived from an EMBL/GenBank/DDBJ whole genome shotgun (WGS) entry which is preliminary data.</text>
</comment>
<name>A0A4R3HW91_PAULE</name>
<sequence>MRQRRMPGRRRMGGQSFIEYLVVLMVGVIVLVVGSDPPIQKLASAIREYYTDYSYAISISSMPNCFTGAEVGPVSVSVDKCVDLKNPEWPVDVEFN</sequence>
<keyword evidence="1" id="KW-1133">Transmembrane helix</keyword>
<dbReference type="AlphaFoldDB" id="A0A4R3HW91"/>